<dbReference type="InterPro" id="IPR052207">
    <property type="entry name" value="Max-like/E-box_TFs"/>
</dbReference>
<feature type="compositionally biased region" description="Pro residues" evidence="8">
    <location>
        <begin position="469"/>
        <end position="494"/>
    </location>
</feature>
<dbReference type="FunFam" id="4.10.280.10:FF:000028">
    <property type="entry name" value="MLX interacting protein like"/>
    <property type="match status" value="1"/>
</dbReference>
<keyword evidence="2" id="KW-0597">Phosphoprotein</keyword>
<comment type="subcellular location">
    <subcellularLocation>
        <location evidence="1">Nucleus</location>
    </subcellularLocation>
</comment>
<dbReference type="Gene3D" id="4.10.280.10">
    <property type="entry name" value="Helix-loop-helix DNA-binding domain"/>
    <property type="match status" value="1"/>
</dbReference>
<protein>
    <recommendedName>
        <fullName evidence="9">BHLH domain-containing protein</fullName>
    </recommendedName>
</protein>
<evidence type="ECO:0000256" key="8">
    <source>
        <dbReference type="SAM" id="MobiDB-lite"/>
    </source>
</evidence>
<dbReference type="Proteomes" id="UP001591681">
    <property type="component" value="Unassembled WGS sequence"/>
</dbReference>
<keyword evidence="3" id="KW-0805">Transcription regulation</keyword>
<dbReference type="Pfam" id="PF00010">
    <property type="entry name" value="HLH"/>
    <property type="match status" value="1"/>
</dbReference>
<feature type="compositionally biased region" description="Polar residues" evidence="8">
    <location>
        <begin position="639"/>
        <end position="659"/>
    </location>
</feature>
<dbReference type="CDD" id="cd19688">
    <property type="entry name" value="bHLHzip_MLXIP"/>
    <property type="match status" value="1"/>
</dbReference>
<feature type="coiled-coil region" evidence="7">
    <location>
        <begin position="707"/>
        <end position="734"/>
    </location>
</feature>
<keyword evidence="6" id="KW-0539">Nucleus</keyword>
<feature type="region of interest" description="Disordered" evidence="8">
    <location>
        <begin position="401"/>
        <end position="421"/>
    </location>
</feature>
<evidence type="ECO:0000256" key="6">
    <source>
        <dbReference type="ARBA" id="ARBA00023242"/>
    </source>
</evidence>
<reference evidence="10 11" key="1">
    <citation type="submission" date="2024-09" db="EMBL/GenBank/DDBJ databases">
        <title>A chromosome-level genome assembly of Gray's grenadier anchovy, Coilia grayii.</title>
        <authorList>
            <person name="Fu Z."/>
        </authorList>
    </citation>
    <scope>NUCLEOTIDE SEQUENCE [LARGE SCALE GENOMIC DNA]</scope>
    <source>
        <strain evidence="10">G4</strain>
        <tissue evidence="10">Muscle</tissue>
    </source>
</reference>
<evidence type="ECO:0000259" key="9">
    <source>
        <dbReference type="PROSITE" id="PS50888"/>
    </source>
</evidence>
<comment type="caution">
    <text evidence="10">The sequence shown here is derived from an EMBL/GenBank/DDBJ whole genome shotgun (WGS) entry which is preliminary data.</text>
</comment>
<keyword evidence="11" id="KW-1185">Reference proteome</keyword>
<evidence type="ECO:0000256" key="2">
    <source>
        <dbReference type="ARBA" id="ARBA00022553"/>
    </source>
</evidence>
<dbReference type="GO" id="GO:0005634">
    <property type="term" value="C:nucleus"/>
    <property type="evidence" value="ECO:0007669"/>
    <property type="project" value="UniProtKB-SubCell"/>
</dbReference>
<dbReference type="GO" id="GO:0003677">
    <property type="term" value="F:DNA binding"/>
    <property type="evidence" value="ECO:0007669"/>
    <property type="project" value="UniProtKB-KW"/>
</dbReference>
<dbReference type="EMBL" id="JBHFQA010000010">
    <property type="protein sequence ID" value="KAL2091769.1"/>
    <property type="molecule type" value="Genomic_DNA"/>
</dbReference>
<dbReference type="SUPFAM" id="SSF47459">
    <property type="entry name" value="HLH, helix-loop-helix DNA-binding domain"/>
    <property type="match status" value="1"/>
</dbReference>
<evidence type="ECO:0000256" key="5">
    <source>
        <dbReference type="ARBA" id="ARBA00023163"/>
    </source>
</evidence>
<evidence type="ECO:0000256" key="7">
    <source>
        <dbReference type="SAM" id="Coils"/>
    </source>
</evidence>
<name>A0ABD1JY36_9TELE</name>
<organism evidence="10 11">
    <name type="scientific">Coilia grayii</name>
    <name type="common">Gray's grenadier anchovy</name>
    <dbReference type="NCBI Taxonomy" id="363190"/>
    <lineage>
        <taxon>Eukaryota</taxon>
        <taxon>Metazoa</taxon>
        <taxon>Chordata</taxon>
        <taxon>Craniata</taxon>
        <taxon>Vertebrata</taxon>
        <taxon>Euteleostomi</taxon>
        <taxon>Actinopterygii</taxon>
        <taxon>Neopterygii</taxon>
        <taxon>Teleostei</taxon>
        <taxon>Clupei</taxon>
        <taxon>Clupeiformes</taxon>
        <taxon>Clupeoidei</taxon>
        <taxon>Engraulidae</taxon>
        <taxon>Coilinae</taxon>
        <taxon>Coilia</taxon>
    </lineage>
</organism>
<evidence type="ECO:0000313" key="10">
    <source>
        <dbReference type="EMBL" id="KAL2091769.1"/>
    </source>
</evidence>
<accession>A0ABD1JY36</accession>
<proteinExistence type="predicted"/>
<feature type="region of interest" description="Disordered" evidence="8">
    <location>
        <begin position="588"/>
        <end position="659"/>
    </location>
</feature>
<dbReference type="PANTHER" id="PTHR15741:SF40">
    <property type="entry name" value="MLX-INTERACTING PROTEIN"/>
    <property type="match status" value="1"/>
</dbReference>
<feature type="compositionally biased region" description="Pro residues" evidence="8">
    <location>
        <begin position="445"/>
        <end position="460"/>
    </location>
</feature>
<keyword evidence="7" id="KW-0175">Coiled coil</keyword>
<dbReference type="InterPro" id="IPR011598">
    <property type="entry name" value="bHLH_dom"/>
</dbReference>
<feature type="domain" description="BHLH" evidence="9">
    <location>
        <begin position="658"/>
        <end position="710"/>
    </location>
</feature>
<feature type="region of interest" description="Disordered" evidence="8">
    <location>
        <begin position="437"/>
        <end position="536"/>
    </location>
</feature>
<keyword evidence="5" id="KW-0804">Transcription</keyword>
<keyword evidence="4" id="KW-0238">DNA-binding</keyword>
<feature type="compositionally biased region" description="Low complexity" evidence="8">
    <location>
        <begin position="495"/>
        <end position="507"/>
    </location>
</feature>
<evidence type="ECO:0000256" key="3">
    <source>
        <dbReference type="ARBA" id="ARBA00023015"/>
    </source>
</evidence>
<feature type="compositionally biased region" description="Polar residues" evidence="8">
    <location>
        <begin position="605"/>
        <end position="614"/>
    </location>
</feature>
<evidence type="ECO:0000256" key="1">
    <source>
        <dbReference type="ARBA" id="ARBA00004123"/>
    </source>
</evidence>
<gene>
    <name evidence="10" type="ORF">ACEWY4_011567</name>
</gene>
<evidence type="ECO:0000313" key="11">
    <source>
        <dbReference type="Proteomes" id="UP001591681"/>
    </source>
</evidence>
<sequence length="776" mass="84044">MSKVEMGSCLRKVKAPSGIPSACANTDTKIGRRREEVAPLRWDYWITGLFLAKDSTVSNLPRSSQLSGKLVSPKWKNFKGLKLQWRDKIRLNNAIWRAWYIQYVERRENPVCRFETPLDGNMDYDEPRPAEATEVKLVKRRKEIVIREYHKWRAYFKKRLQRHKDDDLSSLLRGAEEQYSLFGDAFSDTFRVSLCQDEDVGGVGHHHHRVGRKGLDSPVPMEMDPFIDMDVLMSEFSDTLFSTLASHQPIAWPNPREIAHAGNADMIQPGLIPLQPDFTDEPWQDLFLTFRPPVPTFSSAAPAAAAQAPLPCSSAQPQAPILPSMPLPSDLAPISLDHRLVPSPGLPIAPELANQSNPRNPSSAYAQNYMPLFPVPVAPPTVQPLALPAVPAPLPCPTVSTETPSLLPGSGDGDSAPPSQSVITHTASTVVTPSNAATTFSQGAPLPPAPPQALPRPLPPSSGCSLQPAPQPPPPPLQGPHHPPALPAPLPPLQPQVQAPGPALALPSAFIQPRPVGPTSSGRKSRPAPRIAPACARPSPQLIFTAPFPGHSGAVIVTQSSVKCDSVPPAGVVMPSPSVTRASAYHILPQTQKSPQPIVPKEETAASSSNSKTPTPAPSPGLDGRSSGQGSPCGPEQVASPQSPLSSTAHLKNDNNQSRRINHISAEQKRRFNINNGFKTLCSLVPTLKSQSSISNAATLQKTVDYIGKLQQERQHMQEEARRLKEEIEELNASIRYPPGPPALCAHQVRVLLVQHAHGVRVLPHPPSVPIRYACC</sequence>
<dbReference type="SMART" id="SM00353">
    <property type="entry name" value="HLH"/>
    <property type="match status" value="1"/>
</dbReference>
<dbReference type="PANTHER" id="PTHR15741">
    <property type="entry name" value="BASIC HELIX-LOOP-HELIX ZIP TRANSCRIPTION FACTOR"/>
    <property type="match status" value="1"/>
</dbReference>
<evidence type="ECO:0000256" key="4">
    <source>
        <dbReference type="ARBA" id="ARBA00023125"/>
    </source>
</evidence>
<dbReference type="InterPro" id="IPR036638">
    <property type="entry name" value="HLH_DNA-bd_sf"/>
</dbReference>
<dbReference type="PROSITE" id="PS50888">
    <property type="entry name" value="BHLH"/>
    <property type="match status" value="1"/>
</dbReference>
<dbReference type="AlphaFoldDB" id="A0ABD1JY36"/>